<evidence type="ECO:0000313" key="2">
    <source>
        <dbReference type="Proteomes" id="UP000247150"/>
    </source>
</evidence>
<dbReference type="Proteomes" id="UP000247150">
    <property type="component" value="Unassembled WGS sequence"/>
</dbReference>
<dbReference type="EMBL" id="QGTW01000015">
    <property type="protein sequence ID" value="PWW20516.1"/>
    <property type="molecule type" value="Genomic_DNA"/>
</dbReference>
<protein>
    <submittedName>
        <fullName evidence="1">Uncharacterized protein</fullName>
    </submittedName>
</protein>
<accession>A0A2V2ZNJ9</accession>
<sequence length="67" mass="7385">MPEKTLYLFIVAQAKMQAVPSKLPLFSLRFNAASAKRKKGAEFAPLTIIPENCLFPVLSAKIAAFFV</sequence>
<gene>
    <name evidence="1" type="ORF">DFO73_11595</name>
</gene>
<organism evidence="1 2">
    <name type="scientific">Cytobacillus oceanisediminis</name>
    <dbReference type="NCBI Taxonomy" id="665099"/>
    <lineage>
        <taxon>Bacteria</taxon>
        <taxon>Bacillati</taxon>
        <taxon>Bacillota</taxon>
        <taxon>Bacilli</taxon>
        <taxon>Bacillales</taxon>
        <taxon>Bacillaceae</taxon>
        <taxon>Cytobacillus</taxon>
    </lineage>
</organism>
<comment type="caution">
    <text evidence="1">The sequence shown here is derived from an EMBL/GenBank/DDBJ whole genome shotgun (WGS) entry which is preliminary data.</text>
</comment>
<dbReference type="AlphaFoldDB" id="A0A2V2ZNJ9"/>
<evidence type="ECO:0000313" key="1">
    <source>
        <dbReference type="EMBL" id="PWW20516.1"/>
    </source>
</evidence>
<proteinExistence type="predicted"/>
<name>A0A2V2ZNJ9_9BACI</name>
<reference evidence="1 2" key="1">
    <citation type="submission" date="2018-05" db="EMBL/GenBank/DDBJ databases">
        <title>Freshwater and sediment microbial communities from various areas in North America, analyzing microbe dynamics in response to fracking.</title>
        <authorList>
            <person name="Lamendella R."/>
        </authorList>
    </citation>
    <scope>NUCLEOTIDE SEQUENCE [LARGE SCALE GENOMIC DNA]</scope>
    <source>
        <strain evidence="1 2">15_TX</strain>
    </source>
</reference>